<feature type="compositionally biased region" description="Gly residues" evidence="1">
    <location>
        <begin position="1"/>
        <end position="12"/>
    </location>
</feature>
<sequence>MSGVPGNRGPGPGQRRRARGNGRRRLTALLAGALLLPLFAGCTDEEEHSRSAGGAAQSVADARRAELTSGGRVTWGIDRLPATLNAFQNDADRVTDQVAAAALPMLFTIDAHGRPQLNEDYLRSAEITEREPKQTVVYTLHDKARWNDGESIGAADFVAQWKALNGEDNAYWSARNAGYDRIEKVAPGPEPHQVKVTFAKPYADWRSLFSPLYPRSVTGDGDRFNDGARAELPVSAGPFKVKKVDEDAAAITLVRDDAWWAEPALLDKLVLAAVPRGERRAALLAGKLDVAEVDSADADGITAAAGRPPRAADDGEGQIGNEIEDGGEGEETGNGPASRPATTDALHDLATARLSGEDEVAAAERFARAYAETEQARERAFATREEAVRERLGGFTVHRAYDAAYTHLALNGASPALADERVRWAIARAVDREKLAGLVHEPAGLPTRALGSHLRVLGQAGYQDNSEALGESGTESAAALLDEAGWRPGGQARDDGEGNAAGAAGVPVRAKDGEPLELRFLLPDGAAARQLRAVGRNIVDMLAGIGVSAKITKVPADEYLTDHVAEGDFDLALFSWPATAYPATDARPLFTKPQSIASGEQLIEQNYTRVGTDYIDQLLEQAAGELDEKEHDKLLNRADAHIWAAAGSIPLYQRPQLVAARADLAGVGAFGMETPRHQDIGYRR</sequence>
<organism evidence="3 4">
    <name type="scientific">Streptomyces litchfieldiae</name>
    <dbReference type="NCBI Taxonomy" id="3075543"/>
    <lineage>
        <taxon>Bacteria</taxon>
        <taxon>Bacillati</taxon>
        <taxon>Actinomycetota</taxon>
        <taxon>Actinomycetes</taxon>
        <taxon>Kitasatosporales</taxon>
        <taxon>Streptomycetaceae</taxon>
        <taxon>Streptomyces</taxon>
    </lineage>
</organism>
<reference evidence="4" key="1">
    <citation type="submission" date="2023-07" db="EMBL/GenBank/DDBJ databases">
        <title>30 novel species of actinomycetes from the DSMZ collection.</title>
        <authorList>
            <person name="Nouioui I."/>
        </authorList>
    </citation>
    <scope>NUCLEOTIDE SEQUENCE [LARGE SCALE GENOMIC DNA]</scope>
    <source>
        <strain evidence="4">DSM 44938</strain>
    </source>
</reference>
<keyword evidence="4" id="KW-1185">Reference proteome</keyword>
<dbReference type="InterPro" id="IPR039424">
    <property type="entry name" value="SBP_5"/>
</dbReference>
<dbReference type="Gene3D" id="3.40.190.10">
    <property type="entry name" value="Periplasmic binding protein-like II"/>
    <property type="match status" value="1"/>
</dbReference>
<dbReference type="Gene3D" id="3.10.105.10">
    <property type="entry name" value="Dipeptide-binding Protein, Domain 3"/>
    <property type="match status" value="1"/>
</dbReference>
<proteinExistence type="predicted"/>
<feature type="domain" description="Solute-binding protein family 5" evidence="2">
    <location>
        <begin position="393"/>
        <end position="590"/>
    </location>
</feature>
<dbReference type="InterPro" id="IPR000914">
    <property type="entry name" value="SBP_5_dom"/>
</dbReference>
<name>A0ABU2MLK3_9ACTN</name>
<gene>
    <name evidence="3" type="ORF">RM590_07585</name>
</gene>
<comment type="caution">
    <text evidence="3">The sequence shown here is derived from an EMBL/GenBank/DDBJ whole genome shotgun (WGS) entry which is preliminary data.</text>
</comment>
<dbReference type="RefSeq" id="WP_311703617.1">
    <property type="nucleotide sequence ID" value="NZ_JAVREL010000003.1"/>
</dbReference>
<dbReference type="Gene3D" id="3.90.76.10">
    <property type="entry name" value="Dipeptide-binding Protein, Domain 1"/>
    <property type="match status" value="1"/>
</dbReference>
<dbReference type="InterPro" id="IPR030678">
    <property type="entry name" value="Peptide/Ni-bd"/>
</dbReference>
<evidence type="ECO:0000259" key="2">
    <source>
        <dbReference type="Pfam" id="PF00496"/>
    </source>
</evidence>
<protein>
    <submittedName>
        <fullName evidence="3">ABC transporter family substrate-binding protein</fullName>
    </submittedName>
</protein>
<feature type="region of interest" description="Disordered" evidence="1">
    <location>
        <begin position="300"/>
        <end position="342"/>
    </location>
</feature>
<feature type="region of interest" description="Disordered" evidence="1">
    <location>
        <begin position="1"/>
        <end position="22"/>
    </location>
</feature>
<dbReference type="SUPFAM" id="SSF53850">
    <property type="entry name" value="Periplasmic binding protein-like II"/>
    <property type="match status" value="2"/>
</dbReference>
<dbReference type="Pfam" id="PF00496">
    <property type="entry name" value="SBP_bac_5"/>
    <property type="match status" value="2"/>
</dbReference>
<dbReference type="Proteomes" id="UP001183246">
    <property type="component" value="Unassembled WGS sequence"/>
</dbReference>
<dbReference type="PANTHER" id="PTHR30290:SF65">
    <property type="entry name" value="MONOACYL PHOSPHATIDYLINOSITOL TETRAMANNOSIDE-BINDING PROTEIN LPQW-RELATED"/>
    <property type="match status" value="1"/>
</dbReference>
<feature type="region of interest" description="Disordered" evidence="1">
    <location>
        <begin position="486"/>
        <end position="507"/>
    </location>
</feature>
<feature type="domain" description="Solute-binding protein family 5" evidence="2">
    <location>
        <begin position="128"/>
        <end position="303"/>
    </location>
</feature>
<dbReference type="PANTHER" id="PTHR30290">
    <property type="entry name" value="PERIPLASMIC BINDING COMPONENT OF ABC TRANSPORTER"/>
    <property type="match status" value="1"/>
</dbReference>
<evidence type="ECO:0000256" key="1">
    <source>
        <dbReference type="SAM" id="MobiDB-lite"/>
    </source>
</evidence>
<evidence type="ECO:0000313" key="4">
    <source>
        <dbReference type="Proteomes" id="UP001183246"/>
    </source>
</evidence>
<dbReference type="CDD" id="cd08501">
    <property type="entry name" value="PBP2_Lpqw"/>
    <property type="match status" value="1"/>
</dbReference>
<accession>A0ABU2MLK3</accession>
<dbReference type="EMBL" id="JAVREL010000003">
    <property type="protein sequence ID" value="MDT0342487.1"/>
    <property type="molecule type" value="Genomic_DNA"/>
</dbReference>
<feature type="compositionally biased region" description="Acidic residues" evidence="1">
    <location>
        <begin position="322"/>
        <end position="331"/>
    </location>
</feature>
<evidence type="ECO:0000313" key="3">
    <source>
        <dbReference type="EMBL" id="MDT0342487.1"/>
    </source>
</evidence>
<dbReference type="PIRSF" id="PIRSF002741">
    <property type="entry name" value="MppA"/>
    <property type="match status" value="1"/>
</dbReference>